<comment type="similarity">
    <text evidence="1">Belongs to the YciI family.</text>
</comment>
<dbReference type="Gene3D" id="3.30.70.1060">
    <property type="entry name" value="Dimeric alpha+beta barrel"/>
    <property type="match status" value="1"/>
</dbReference>
<dbReference type="PANTHER" id="PTHR35174">
    <property type="entry name" value="BLL7171 PROTEIN-RELATED"/>
    <property type="match status" value="1"/>
</dbReference>
<name>A0ABU9CHW6_9BURK</name>
<organism evidence="3 4">
    <name type="scientific">Pseudaquabacterium inlustre</name>
    <dbReference type="NCBI Taxonomy" id="2984192"/>
    <lineage>
        <taxon>Bacteria</taxon>
        <taxon>Pseudomonadati</taxon>
        <taxon>Pseudomonadota</taxon>
        <taxon>Betaproteobacteria</taxon>
        <taxon>Burkholderiales</taxon>
        <taxon>Sphaerotilaceae</taxon>
        <taxon>Pseudaquabacterium</taxon>
    </lineage>
</organism>
<proteinExistence type="inferred from homology"/>
<accession>A0ABU9CHW6</accession>
<evidence type="ECO:0000313" key="4">
    <source>
        <dbReference type="Proteomes" id="UP001365405"/>
    </source>
</evidence>
<sequence>MSDAKYLFIYRQPADARDDELSPAEMAEMLAQWSAWKARFDEEIVDLGDGLKPQGRQVRAGAGGEIVVTDGAFVEAKEVLGGYSIVQAASLERAVEISRGCPVLRFPGSWIEVRELAGF</sequence>
<dbReference type="SUPFAM" id="SSF54909">
    <property type="entry name" value="Dimeric alpha+beta barrel"/>
    <property type="match status" value="1"/>
</dbReference>
<comment type="caution">
    <text evidence="3">The sequence shown here is derived from an EMBL/GenBank/DDBJ whole genome shotgun (WGS) entry which is preliminary data.</text>
</comment>
<dbReference type="Pfam" id="PF03795">
    <property type="entry name" value="YCII"/>
    <property type="match status" value="1"/>
</dbReference>
<evidence type="ECO:0000259" key="2">
    <source>
        <dbReference type="Pfam" id="PF03795"/>
    </source>
</evidence>
<keyword evidence="4" id="KW-1185">Reference proteome</keyword>
<protein>
    <submittedName>
        <fullName evidence="3">YciI family protein</fullName>
    </submittedName>
</protein>
<gene>
    <name evidence="3" type="ORF">AACH10_14430</name>
</gene>
<reference evidence="3 4" key="1">
    <citation type="submission" date="2024-04" db="EMBL/GenBank/DDBJ databases">
        <title>Novel species of the genus Ideonella isolated from streams.</title>
        <authorList>
            <person name="Lu H."/>
        </authorList>
    </citation>
    <scope>NUCLEOTIDE SEQUENCE [LARGE SCALE GENOMIC DNA]</scope>
    <source>
        <strain evidence="3 4">DXS22W</strain>
    </source>
</reference>
<feature type="domain" description="YCII-related" evidence="2">
    <location>
        <begin position="48"/>
        <end position="110"/>
    </location>
</feature>
<dbReference type="Proteomes" id="UP001365405">
    <property type="component" value="Unassembled WGS sequence"/>
</dbReference>
<dbReference type="PANTHER" id="PTHR35174:SF1">
    <property type="entry name" value="BLL0086 PROTEIN"/>
    <property type="match status" value="1"/>
</dbReference>
<dbReference type="RefSeq" id="WP_341411129.1">
    <property type="nucleotide sequence ID" value="NZ_JBBUTH010000007.1"/>
</dbReference>
<evidence type="ECO:0000313" key="3">
    <source>
        <dbReference type="EMBL" id="MEK8051446.1"/>
    </source>
</evidence>
<dbReference type="InterPro" id="IPR011008">
    <property type="entry name" value="Dimeric_a/b-barrel"/>
</dbReference>
<evidence type="ECO:0000256" key="1">
    <source>
        <dbReference type="ARBA" id="ARBA00007689"/>
    </source>
</evidence>
<dbReference type="EMBL" id="JBBUTH010000007">
    <property type="protein sequence ID" value="MEK8051446.1"/>
    <property type="molecule type" value="Genomic_DNA"/>
</dbReference>
<dbReference type="InterPro" id="IPR005545">
    <property type="entry name" value="YCII"/>
</dbReference>